<accession>A0A1M6ASY6</accession>
<dbReference type="EMBL" id="FQYI01000001">
    <property type="protein sequence ID" value="SHI39586.1"/>
    <property type="molecule type" value="Genomic_DNA"/>
</dbReference>
<dbReference type="STRING" id="1118202.SAMN05443429_101406"/>
<organism evidence="1 2">
    <name type="scientific">Cruoricaptor ignavus</name>
    <dbReference type="NCBI Taxonomy" id="1118202"/>
    <lineage>
        <taxon>Bacteria</taxon>
        <taxon>Pseudomonadati</taxon>
        <taxon>Bacteroidota</taxon>
        <taxon>Flavobacteriia</taxon>
        <taxon>Flavobacteriales</taxon>
        <taxon>Weeksellaceae</taxon>
        <taxon>Cruoricaptor</taxon>
    </lineage>
</organism>
<proteinExistence type="predicted"/>
<protein>
    <submittedName>
        <fullName evidence="1">Uncharacterized protein</fullName>
    </submittedName>
</protein>
<gene>
    <name evidence="1" type="ORF">SAMN05443429_101406</name>
</gene>
<evidence type="ECO:0000313" key="2">
    <source>
        <dbReference type="Proteomes" id="UP000184335"/>
    </source>
</evidence>
<keyword evidence="2" id="KW-1185">Reference proteome</keyword>
<name>A0A1M6ASY6_9FLAO</name>
<reference evidence="1 2" key="1">
    <citation type="submission" date="2016-11" db="EMBL/GenBank/DDBJ databases">
        <authorList>
            <person name="Jaros S."/>
            <person name="Januszkiewicz K."/>
            <person name="Wedrychowicz H."/>
        </authorList>
    </citation>
    <scope>NUCLEOTIDE SEQUENCE [LARGE SCALE GENOMIC DNA]</scope>
    <source>
        <strain evidence="1 2">DSM 25479</strain>
    </source>
</reference>
<sequence>MTVYEQGSFEPAARIVQLASHIEQKRLGSHINTKSRKLKGDETFFLFESKSRNMLKS</sequence>
<dbReference type="AlphaFoldDB" id="A0A1M6ASY6"/>
<evidence type="ECO:0000313" key="1">
    <source>
        <dbReference type="EMBL" id="SHI39586.1"/>
    </source>
</evidence>
<dbReference type="Proteomes" id="UP000184335">
    <property type="component" value="Unassembled WGS sequence"/>
</dbReference>